<dbReference type="Gene3D" id="2.60.40.10">
    <property type="entry name" value="Immunoglobulins"/>
    <property type="match status" value="1"/>
</dbReference>
<dbReference type="PANTHER" id="PTHR15048">
    <property type="entry name" value="STARCH-BINDING DOMAIN-CONTAINING PROTEIN 1"/>
    <property type="match status" value="1"/>
</dbReference>
<dbReference type="AlphaFoldDB" id="A0AAD8J626"/>
<dbReference type="PANTHER" id="PTHR15048:SF0">
    <property type="entry name" value="STARCH-BINDING DOMAIN-CONTAINING PROTEIN 1"/>
    <property type="match status" value="1"/>
</dbReference>
<organism evidence="2 3">
    <name type="scientific">Heracleum sosnowskyi</name>
    <dbReference type="NCBI Taxonomy" id="360622"/>
    <lineage>
        <taxon>Eukaryota</taxon>
        <taxon>Viridiplantae</taxon>
        <taxon>Streptophyta</taxon>
        <taxon>Embryophyta</taxon>
        <taxon>Tracheophyta</taxon>
        <taxon>Spermatophyta</taxon>
        <taxon>Magnoliopsida</taxon>
        <taxon>eudicotyledons</taxon>
        <taxon>Gunneridae</taxon>
        <taxon>Pentapetalae</taxon>
        <taxon>asterids</taxon>
        <taxon>campanulids</taxon>
        <taxon>Apiales</taxon>
        <taxon>Apiaceae</taxon>
        <taxon>Apioideae</taxon>
        <taxon>apioid superclade</taxon>
        <taxon>Tordylieae</taxon>
        <taxon>Tordyliinae</taxon>
        <taxon>Heracleum</taxon>
    </lineage>
</organism>
<dbReference type="PROSITE" id="PS51166">
    <property type="entry name" value="CBM20"/>
    <property type="match status" value="1"/>
</dbReference>
<evidence type="ECO:0000259" key="1">
    <source>
        <dbReference type="PROSITE" id="PS51166"/>
    </source>
</evidence>
<gene>
    <name evidence="2" type="ORF">POM88_008122</name>
</gene>
<feature type="domain" description="CBM20" evidence="1">
    <location>
        <begin position="92"/>
        <end position="195"/>
    </location>
</feature>
<dbReference type="SMART" id="SM01065">
    <property type="entry name" value="CBM_2"/>
    <property type="match status" value="1"/>
</dbReference>
<dbReference type="SUPFAM" id="SSF49452">
    <property type="entry name" value="Starch-binding domain-like"/>
    <property type="match status" value="1"/>
</dbReference>
<dbReference type="GO" id="GO:0016020">
    <property type="term" value="C:membrane"/>
    <property type="evidence" value="ECO:0007669"/>
    <property type="project" value="TreeGrafter"/>
</dbReference>
<dbReference type="Pfam" id="PF00686">
    <property type="entry name" value="CBM_20"/>
    <property type="match status" value="1"/>
</dbReference>
<dbReference type="GO" id="GO:2001070">
    <property type="term" value="F:starch binding"/>
    <property type="evidence" value="ECO:0007669"/>
    <property type="project" value="InterPro"/>
</dbReference>
<dbReference type="EMBL" id="JAUIZM010000002">
    <property type="protein sequence ID" value="KAK1398259.1"/>
    <property type="molecule type" value="Genomic_DNA"/>
</dbReference>
<dbReference type="Proteomes" id="UP001237642">
    <property type="component" value="Unassembled WGS sequence"/>
</dbReference>
<keyword evidence="3" id="KW-1185">Reference proteome</keyword>
<protein>
    <submittedName>
        <fullName evidence="2">Carbohydrate-binding-like fold</fullName>
    </submittedName>
</protein>
<sequence length="392" mass="44280">MEALRGSAPLSPAVKLVSEKNSVDEGLFNRRNKAHFLRPSSLYHNHVNNLSFSVSTPLYKKRPIFPLSSLSSSDTQVQLDIQDEETEASDMTSQSKTVRVRFQLQRECSFGQQFHIVGDDPVLGQWDPSGAVPFNWSDGHVWTTTELDVPIQKCIKFKIIIKEGPENIIWQPGPDRILQTWETENTLTICEDWDSADCQKISDDEITFNQIAESIINEEDITDPNKEVHIDKSNTIQGTGSVSNVKESSVAVSDDDIDMLMLGGDGSLMNVEDSKVTTDETLSTNGLPLLVPGLDPRPTTQPEDKVLNEVEKNIFTDASIEDDKFKELNMPELKLEQVLDNDYREQHQHFQVENPQFAEDEGQPNPKSYDLVLEANNRWSTLQKLFANFLLE</sequence>
<dbReference type="CDD" id="cd05467">
    <property type="entry name" value="CBM20"/>
    <property type="match status" value="1"/>
</dbReference>
<reference evidence="2" key="1">
    <citation type="submission" date="2023-02" db="EMBL/GenBank/DDBJ databases">
        <title>Genome of toxic invasive species Heracleum sosnowskyi carries increased number of genes despite the absence of recent whole-genome duplications.</title>
        <authorList>
            <person name="Schelkunov M."/>
            <person name="Shtratnikova V."/>
            <person name="Makarenko M."/>
            <person name="Klepikova A."/>
            <person name="Omelchenko D."/>
            <person name="Novikova G."/>
            <person name="Obukhova E."/>
            <person name="Bogdanov V."/>
            <person name="Penin A."/>
            <person name="Logacheva M."/>
        </authorList>
    </citation>
    <scope>NUCLEOTIDE SEQUENCE</scope>
    <source>
        <strain evidence="2">Hsosn_3</strain>
        <tissue evidence="2">Leaf</tissue>
    </source>
</reference>
<reference evidence="2" key="2">
    <citation type="submission" date="2023-05" db="EMBL/GenBank/DDBJ databases">
        <authorList>
            <person name="Schelkunov M.I."/>
        </authorList>
    </citation>
    <scope>NUCLEOTIDE SEQUENCE</scope>
    <source>
        <strain evidence="2">Hsosn_3</strain>
        <tissue evidence="2">Leaf</tissue>
    </source>
</reference>
<comment type="caution">
    <text evidence="2">The sequence shown here is derived from an EMBL/GenBank/DDBJ whole genome shotgun (WGS) entry which is preliminary data.</text>
</comment>
<proteinExistence type="predicted"/>
<dbReference type="InterPro" id="IPR013783">
    <property type="entry name" value="Ig-like_fold"/>
</dbReference>
<dbReference type="InterPro" id="IPR013784">
    <property type="entry name" value="Carb-bd-like_fold"/>
</dbReference>
<evidence type="ECO:0000313" key="2">
    <source>
        <dbReference type="EMBL" id="KAK1398259.1"/>
    </source>
</evidence>
<accession>A0AAD8J626</accession>
<name>A0AAD8J626_9APIA</name>
<evidence type="ECO:0000313" key="3">
    <source>
        <dbReference type="Proteomes" id="UP001237642"/>
    </source>
</evidence>
<dbReference type="InterPro" id="IPR002044">
    <property type="entry name" value="CBM20"/>
</dbReference>